<dbReference type="SUPFAM" id="SSF48371">
    <property type="entry name" value="ARM repeat"/>
    <property type="match status" value="1"/>
</dbReference>
<protein>
    <submittedName>
        <fullName evidence="9">Importin subunit alpha-1</fullName>
    </submittedName>
</protein>
<accession>A0A6A3D2Q4</accession>
<organism evidence="9 10">
    <name type="scientific">Hibiscus syriacus</name>
    <name type="common">Rose of Sharon</name>
    <dbReference type="NCBI Taxonomy" id="106335"/>
    <lineage>
        <taxon>Eukaryota</taxon>
        <taxon>Viridiplantae</taxon>
        <taxon>Streptophyta</taxon>
        <taxon>Embryophyta</taxon>
        <taxon>Tracheophyta</taxon>
        <taxon>Spermatophyta</taxon>
        <taxon>Magnoliopsida</taxon>
        <taxon>eudicotyledons</taxon>
        <taxon>Gunneridae</taxon>
        <taxon>Pentapetalae</taxon>
        <taxon>rosids</taxon>
        <taxon>malvids</taxon>
        <taxon>Malvales</taxon>
        <taxon>Malvaceae</taxon>
        <taxon>Malvoideae</taxon>
        <taxon>Hibiscus</taxon>
    </lineage>
</organism>
<dbReference type="GO" id="GO:0046872">
    <property type="term" value="F:metal ion binding"/>
    <property type="evidence" value="ECO:0007669"/>
    <property type="project" value="UniProtKB-KW"/>
</dbReference>
<dbReference type="SUPFAM" id="SSF57889">
    <property type="entry name" value="Cysteine-rich domain"/>
    <property type="match status" value="6"/>
</dbReference>
<dbReference type="Proteomes" id="UP000436088">
    <property type="component" value="Unassembled WGS sequence"/>
</dbReference>
<evidence type="ECO:0000256" key="4">
    <source>
        <dbReference type="ARBA" id="ARBA00022737"/>
    </source>
</evidence>
<feature type="repeat" description="ARM" evidence="7">
    <location>
        <begin position="770"/>
        <end position="813"/>
    </location>
</feature>
<evidence type="ECO:0000256" key="2">
    <source>
        <dbReference type="ARBA" id="ARBA00022448"/>
    </source>
</evidence>
<dbReference type="InterPro" id="IPR046349">
    <property type="entry name" value="C1-like_sf"/>
</dbReference>
<dbReference type="PROSITE" id="PS50176">
    <property type="entry name" value="ARM_REPEAT"/>
    <property type="match status" value="3"/>
</dbReference>
<keyword evidence="2" id="KW-0813">Transport</keyword>
<keyword evidence="6" id="KW-0653">Protein transport</keyword>
<evidence type="ECO:0000313" key="10">
    <source>
        <dbReference type="Proteomes" id="UP000436088"/>
    </source>
</evidence>
<evidence type="ECO:0000313" key="9">
    <source>
        <dbReference type="EMBL" id="KAE8734108.1"/>
    </source>
</evidence>
<name>A0A6A3D2Q4_HIBSY</name>
<evidence type="ECO:0000256" key="1">
    <source>
        <dbReference type="ARBA" id="ARBA00010394"/>
    </source>
</evidence>
<evidence type="ECO:0000256" key="3">
    <source>
        <dbReference type="ARBA" id="ARBA00022723"/>
    </source>
</evidence>
<keyword evidence="3" id="KW-0479">Metal-binding</keyword>
<sequence length="1166" mass="132626">MDSQLSSNCDHRSCKYLDKVEGKCCAECGGKISVSDGAFACQGCNGCLHKSCAVKEPRRDLSHEITHPLHLRHRLQLEWSGLDFICDKCLYISAGYGYRYRCASCDFSLDFACGSPASGELPKDEEPLRFKDGMKKTIQHYSHTHKLSVFKYRKIHKEDLDCFWCEKHLSGVCHGCPRCKFHLHPGCSDKIPRTRTHPFHPRHPLRLSYLDFHGGHCNACNSYVHSYNTCYKCEKCSFCLDMNCAKLLPTLKLACHFHRLAYFRDTSRLNCRACGLVCGGIYSICRCVQCDVSFHPKCVLPSEAKSKYHRHPLILTEPVKEDDSDEFCCDACEKERDPKHPVYYCQSCTFVAHIQCLLPHDDNEDQITSSMENEEALSEKEMEQNEGTNGIHTLFKPIIHQHEMYEVTEELKGKKYCRACRLELNGPSYFCKKCRGGFYLHEKCTKLPFEIPHPFHSSHPLYLSSLLQIWGSGFITCDECKDICRGFIYLCEQCDFKLDVKCAALTSHKTRVSQEKKMDRVAELQHFSHEHNLVLGYCNDPIERTKCAICELPILGPAYFCPNQNSSYILHESCLRLPQKIQVPFHLKHMLVIQKSRKYSDTPCYACPLSIESYNFAYNCEDCQLDLHPICANYLKRPLKYIVQSKYHRHPLTLKDSFVEDDSGKYYCDFCEEERNSKDHVYYCKECNGQTIAHIECVIIREKKRVKELQPQPMLVSLHPAVEEKLGSIPAMVRSVWSDDKYLQLKATTQFRKLLSIEPRQPIDKVIQAGVVPRFVEFLERPDFPQLQFEAAWALTIIASGTSENTKVVIDHGAVPIFVKLLGSQSDDVSEQSMRALGNVAGDSPTSRDAVLGHGALLPLLAHLNELAKHSVFRVAAWTLSMFLRGKPRPSFHQVKTALPTLARLIHSNDEQVLCDACWALSYLSDGTNDEIQVVIEAGVCRRLVELLLHPSPSVLEPALCIVGNIASRADVQTQCIIGHQALSCLFKLLTNNYEKSIKQEACRTISKITAGNKEQIQAVIEADIIAPMVHLLQNAEFDIKGEAARVISNVASGGTHDQIRFLVSQGCIKPTCDLLFCRHLSVIKACLNVLENILKVGEEDKTMGTSGGVNLYAQMIRDARGLEKIEDLWSFYRWRYEYHKSEFSPDTIEIYRMAVEVRKILIGVR</sequence>
<keyword evidence="4" id="KW-0677">Repeat</keyword>
<dbReference type="FunFam" id="1.25.10.10:FF:000009">
    <property type="entry name" value="Importin subunit alpha"/>
    <property type="match status" value="1"/>
</dbReference>
<dbReference type="PROSITE" id="PS50081">
    <property type="entry name" value="ZF_DAG_PE_2"/>
    <property type="match status" value="1"/>
</dbReference>
<dbReference type="GO" id="GO:0015031">
    <property type="term" value="P:protein transport"/>
    <property type="evidence" value="ECO:0007669"/>
    <property type="project" value="UniProtKB-KW"/>
</dbReference>
<comment type="caution">
    <text evidence="9">The sequence shown here is derived from an EMBL/GenBank/DDBJ whole genome shotgun (WGS) entry which is preliminary data.</text>
</comment>
<evidence type="ECO:0000259" key="8">
    <source>
        <dbReference type="PROSITE" id="PS50081"/>
    </source>
</evidence>
<feature type="repeat" description="ARM" evidence="7">
    <location>
        <begin position="897"/>
        <end position="939"/>
    </location>
</feature>
<dbReference type="EMBL" id="VEPZ02000074">
    <property type="protein sequence ID" value="KAE8734108.1"/>
    <property type="molecule type" value="Genomic_DNA"/>
</dbReference>
<dbReference type="InterPro" id="IPR000225">
    <property type="entry name" value="Armadillo"/>
</dbReference>
<keyword evidence="5" id="KW-0862">Zinc</keyword>
<feature type="domain" description="Phorbol-ester/DAG-type" evidence="8">
    <location>
        <begin position="202"/>
        <end position="255"/>
    </location>
</feature>
<reference evidence="9" key="1">
    <citation type="submission" date="2019-09" db="EMBL/GenBank/DDBJ databases">
        <title>Draft genome information of white flower Hibiscus syriacus.</title>
        <authorList>
            <person name="Kim Y.-M."/>
        </authorList>
    </citation>
    <scope>NUCLEOTIDE SEQUENCE [LARGE SCALE GENOMIC DNA]</scope>
    <source>
        <strain evidence="9">YM2019G1</strain>
    </source>
</reference>
<gene>
    <name evidence="9" type="ORF">F3Y22_tig00000778pilonHSYRG00149</name>
</gene>
<proteinExistence type="inferred from homology"/>
<dbReference type="SMART" id="SM00185">
    <property type="entry name" value="ARM"/>
    <property type="match status" value="8"/>
</dbReference>
<dbReference type="PANTHER" id="PTHR23316">
    <property type="entry name" value="IMPORTIN ALPHA"/>
    <property type="match status" value="1"/>
</dbReference>
<evidence type="ECO:0000256" key="7">
    <source>
        <dbReference type="PROSITE-ProRule" id="PRU00259"/>
    </source>
</evidence>
<dbReference type="GO" id="GO:0005634">
    <property type="term" value="C:nucleus"/>
    <property type="evidence" value="ECO:0007669"/>
    <property type="project" value="UniProtKB-ARBA"/>
</dbReference>
<dbReference type="InterPro" id="IPR004146">
    <property type="entry name" value="DC1"/>
</dbReference>
<dbReference type="InterPro" id="IPR011989">
    <property type="entry name" value="ARM-like"/>
</dbReference>
<evidence type="ECO:0000256" key="5">
    <source>
        <dbReference type="ARBA" id="ARBA00022833"/>
    </source>
</evidence>
<dbReference type="Pfam" id="PF00514">
    <property type="entry name" value="Arm"/>
    <property type="match status" value="6"/>
</dbReference>
<comment type="similarity">
    <text evidence="1">Belongs to the importin alpha family.</text>
</comment>
<feature type="repeat" description="ARM" evidence="7">
    <location>
        <begin position="813"/>
        <end position="855"/>
    </location>
</feature>
<keyword evidence="10" id="KW-1185">Reference proteome</keyword>
<dbReference type="AlphaFoldDB" id="A0A6A3D2Q4"/>
<dbReference type="InterPro" id="IPR016024">
    <property type="entry name" value="ARM-type_fold"/>
</dbReference>
<dbReference type="Gene3D" id="1.25.10.10">
    <property type="entry name" value="Leucine-rich Repeat Variant"/>
    <property type="match status" value="1"/>
</dbReference>
<dbReference type="Pfam" id="PF03107">
    <property type="entry name" value="C1_2"/>
    <property type="match status" value="6"/>
</dbReference>
<evidence type="ECO:0000256" key="6">
    <source>
        <dbReference type="ARBA" id="ARBA00022927"/>
    </source>
</evidence>
<dbReference type="InterPro" id="IPR002219">
    <property type="entry name" value="PKC_DAG/PE"/>
</dbReference>